<gene>
    <name evidence="3" type="ORF">GCM10009533_35290</name>
</gene>
<name>A0ABN1D3D4_SACER</name>
<reference evidence="3 4" key="1">
    <citation type="journal article" date="2019" name="Int. J. Syst. Evol. Microbiol.">
        <title>The Global Catalogue of Microorganisms (GCM) 10K type strain sequencing project: providing services to taxonomists for standard genome sequencing and annotation.</title>
        <authorList>
            <consortium name="The Broad Institute Genomics Platform"/>
            <consortium name="The Broad Institute Genome Sequencing Center for Infectious Disease"/>
            <person name="Wu L."/>
            <person name="Ma J."/>
        </authorList>
    </citation>
    <scope>NUCLEOTIDE SEQUENCE [LARGE SCALE GENOMIC DNA]</scope>
    <source>
        <strain evidence="3 4">JCM 10303</strain>
    </source>
</reference>
<feature type="transmembrane region" description="Helical" evidence="2">
    <location>
        <begin position="45"/>
        <end position="63"/>
    </location>
</feature>
<evidence type="ECO:0000256" key="2">
    <source>
        <dbReference type="SAM" id="Phobius"/>
    </source>
</evidence>
<feature type="transmembrane region" description="Helical" evidence="2">
    <location>
        <begin position="75"/>
        <end position="93"/>
    </location>
</feature>
<comment type="caution">
    <text evidence="3">The sequence shown here is derived from an EMBL/GenBank/DDBJ whole genome shotgun (WGS) entry which is preliminary data.</text>
</comment>
<feature type="compositionally biased region" description="Polar residues" evidence="1">
    <location>
        <begin position="1"/>
        <end position="12"/>
    </location>
</feature>
<protein>
    <recommendedName>
        <fullName evidence="5">Intracellular septation protein A</fullName>
    </recommendedName>
</protein>
<feature type="region of interest" description="Disordered" evidence="1">
    <location>
        <begin position="1"/>
        <end position="37"/>
    </location>
</feature>
<dbReference type="Proteomes" id="UP001500729">
    <property type="component" value="Unassembled WGS sequence"/>
</dbReference>
<dbReference type="NCBIfam" id="NF041646">
    <property type="entry name" value="VC0807_fam"/>
    <property type="match status" value="1"/>
</dbReference>
<accession>A0ABN1D3D4</accession>
<keyword evidence="4" id="KW-1185">Reference proteome</keyword>
<feature type="transmembrane region" description="Helical" evidence="2">
    <location>
        <begin position="213"/>
        <end position="234"/>
    </location>
</feature>
<evidence type="ECO:0008006" key="5">
    <source>
        <dbReference type="Google" id="ProtNLM"/>
    </source>
</evidence>
<keyword evidence="2" id="KW-1133">Transmembrane helix</keyword>
<feature type="transmembrane region" description="Helical" evidence="2">
    <location>
        <begin position="182"/>
        <end position="207"/>
    </location>
</feature>
<dbReference type="EMBL" id="BAAAGS010000022">
    <property type="protein sequence ID" value="GAA0533135.1"/>
    <property type="molecule type" value="Genomic_DNA"/>
</dbReference>
<keyword evidence="2" id="KW-0812">Transmembrane</keyword>
<keyword evidence="2" id="KW-0472">Membrane</keyword>
<organism evidence="3 4">
    <name type="scientific">Saccharopolyspora erythraea</name>
    <name type="common">Streptomyces erythraeus</name>
    <dbReference type="NCBI Taxonomy" id="1836"/>
    <lineage>
        <taxon>Bacteria</taxon>
        <taxon>Bacillati</taxon>
        <taxon>Actinomycetota</taxon>
        <taxon>Actinomycetes</taxon>
        <taxon>Pseudonocardiales</taxon>
        <taxon>Pseudonocardiaceae</taxon>
        <taxon>Saccharopolyspora</taxon>
    </lineage>
</organism>
<sequence>MTTSQYRTTTAGASLAGSPDERPMPDESPTVTLPQTQPASPVRKFLKIFGGLLVDVGLPMAAYYGLRSYGFSEHVSLLAGAGVAGARLLFVAFRAGKLEPFAGFMLLTYLLALPLVLVSGDDRTLVIKDSLGTGITGLIFLASCFFGKPAMFHAARRFRSAGDDVEAWEGLWETNPGFRRSFIFMTAVWAVVLLAEAALRVGLAFVLPIDVMVALSAVLGMGTIALLLTWTMIYGARRQRRLKQAAHAG</sequence>
<feature type="transmembrane region" description="Helical" evidence="2">
    <location>
        <begin position="100"/>
        <end position="118"/>
    </location>
</feature>
<evidence type="ECO:0000313" key="3">
    <source>
        <dbReference type="EMBL" id="GAA0533135.1"/>
    </source>
</evidence>
<evidence type="ECO:0000313" key="4">
    <source>
        <dbReference type="Proteomes" id="UP001500729"/>
    </source>
</evidence>
<feature type="transmembrane region" description="Helical" evidence="2">
    <location>
        <begin position="130"/>
        <end position="147"/>
    </location>
</feature>
<proteinExistence type="predicted"/>
<evidence type="ECO:0000256" key="1">
    <source>
        <dbReference type="SAM" id="MobiDB-lite"/>
    </source>
</evidence>